<keyword evidence="3" id="KW-1185">Reference proteome</keyword>
<dbReference type="InParanoid" id="A0A0V0QJR0"/>
<protein>
    <submittedName>
        <fullName evidence="2">Uncharacterized protein</fullName>
    </submittedName>
</protein>
<evidence type="ECO:0000256" key="1">
    <source>
        <dbReference type="SAM" id="MobiDB-lite"/>
    </source>
</evidence>
<evidence type="ECO:0000313" key="2">
    <source>
        <dbReference type="EMBL" id="KRX02314.1"/>
    </source>
</evidence>
<reference evidence="2 3" key="1">
    <citation type="journal article" date="2015" name="Sci. Rep.">
        <title>Genome of the facultative scuticociliatosis pathogen Pseudocohnilembus persalinus provides insight into its virulence through horizontal gene transfer.</title>
        <authorList>
            <person name="Xiong J."/>
            <person name="Wang G."/>
            <person name="Cheng J."/>
            <person name="Tian M."/>
            <person name="Pan X."/>
            <person name="Warren A."/>
            <person name="Jiang C."/>
            <person name="Yuan D."/>
            <person name="Miao W."/>
        </authorList>
    </citation>
    <scope>NUCLEOTIDE SEQUENCE [LARGE SCALE GENOMIC DNA]</scope>
    <source>
        <strain evidence="2">36N120E</strain>
    </source>
</reference>
<comment type="caution">
    <text evidence="2">The sequence shown here is derived from an EMBL/GenBank/DDBJ whole genome shotgun (WGS) entry which is preliminary data.</text>
</comment>
<proteinExistence type="predicted"/>
<dbReference type="Proteomes" id="UP000054937">
    <property type="component" value="Unassembled WGS sequence"/>
</dbReference>
<feature type="compositionally biased region" description="Basic and acidic residues" evidence="1">
    <location>
        <begin position="251"/>
        <end position="270"/>
    </location>
</feature>
<feature type="region of interest" description="Disordered" evidence="1">
    <location>
        <begin position="243"/>
        <end position="270"/>
    </location>
</feature>
<evidence type="ECO:0000313" key="3">
    <source>
        <dbReference type="Proteomes" id="UP000054937"/>
    </source>
</evidence>
<name>A0A0V0QJR0_PSEPJ</name>
<dbReference type="EMBL" id="LDAU01000155">
    <property type="protein sequence ID" value="KRX02314.1"/>
    <property type="molecule type" value="Genomic_DNA"/>
</dbReference>
<organism evidence="2 3">
    <name type="scientific">Pseudocohnilembus persalinus</name>
    <name type="common">Ciliate</name>
    <dbReference type="NCBI Taxonomy" id="266149"/>
    <lineage>
        <taxon>Eukaryota</taxon>
        <taxon>Sar</taxon>
        <taxon>Alveolata</taxon>
        <taxon>Ciliophora</taxon>
        <taxon>Intramacronucleata</taxon>
        <taxon>Oligohymenophorea</taxon>
        <taxon>Scuticociliatia</taxon>
        <taxon>Philasterida</taxon>
        <taxon>Pseudocohnilembidae</taxon>
        <taxon>Pseudocohnilembus</taxon>
    </lineage>
</organism>
<gene>
    <name evidence="2" type="ORF">PPERSA_09931</name>
</gene>
<accession>A0A0V0QJR0</accession>
<dbReference type="AlphaFoldDB" id="A0A0V0QJR0"/>
<sequence>MQTKSYLYQKGDKTIDSGAFKAIQLLTKGKKSSQRGSIFGNNFGFNQGLKKENKSQTVLNYLNKDTNHLEDEEEDENKNKNSEQGKIQLKEAQNINNKEFCKKGKSQLPVTSKIREYIQTQKIREKNHKKYLESKINPEESQLFRYMEYCKKQEQQQKNDLNIDTNLTPQNQQNKIQKLQQQNKYFVSEKFSNIQQIDKQNINININRTDQFLENQKLEINKLKQAQINSSALNKKINVKGQIKPSKSLKNSRENLLKQNHEIKKKQNNE</sequence>
<feature type="region of interest" description="Disordered" evidence="1">
    <location>
        <begin position="67"/>
        <end position="86"/>
    </location>
</feature>